<keyword evidence="2" id="KW-1185">Reference proteome</keyword>
<gene>
    <name evidence="1" type="primary">YDC1_4</name>
    <name evidence="1" type="ORF">LPJ66_004978</name>
</gene>
<evidence type="ECO:0000313" key="1">
    <source>
        <dbReference type="EMBL" id="KAJ1894786.1"/>
    </source>
</evidence>
<name>A0ACC1II56_9FUNG</name>
<sequence>MTLQYQWQLADELPMVYCTCICIYCALRADVKSGSGVFVMLGLFAYSAIVTLVYLQIREPVFHQIAYGLEVLLVLIRSMMHQIEIKKSNQRAYKEMQNLFWLGIGAFGVSFALWNVDNIFCPQLRAIRNVLPGVLAPLLQLHAYWHIGTALGCYVSIVYQQYLRLVMLNKIEDYRLRRLVLAVPYIELIKKAEKAE</sequence>
<organism evidence="1 2">
    <name type="scientific">Kickxella alabastrina</name>
    <dbReference type="NCBI Taxonomy" id="61397"/>
    <lineage>
        <taxon>Eukaryota</taxon>
        <taxon>Fungi</taxon>
        <taxon>Fungi incertae sedis</taxon>
        <taxon>Zoopagomycota</taxon>
        <taxon>Kickxellomycotina</taxon>
        <taxon>Kickxellomycetes</taxon>
        <taxon>Kickxellales</taxon>
        <taxon>Kickxellaceae</taxon>
        <taxon>Kickxella</taxon>
    </lineage>
</organism>
<dbReference type="EMBL" id="JANBPG010000647">
    <property type="protein sequence ID" value="KAJ1894786.1"/>
    <property type="molecule type" value="Genomic_DNA"/>
</dbReference>
<evidence type="ECO:0000313" key="2">
    <source>
        <dbReference type="Proteomes" id="UP001150581"/>
    </source>
</evidence>
<proteinExistence type="predicted"/>
<dbReference type="Proteomes" id="UP001150581">
    <property type="component" value="Unassembled WGS sequence"/>
</dbReference>
<comment type="caution">
    <text evidence="1">The sequence shown here is derived from an EMBL/GenBank/DDBJ whole genome shotgun (WGS) entry which is preliminary data.</text>
</comment>
<protein>
    <submittedName>
        <fullName evidence="1">Alkaline ceramidase ydc1</fullName>
    </submittedName>
</protein>
<reference evidence="1" key="1">
    <citation type="submission" date="2022-07" db="EMBL/GenBank/DDBJ databases">
        <title>Phylogenomic reconstructions and comparative analyses of Kickxellomycotina fungi.</title>
        <authorList>
            <person name="Reynolds N.K."/>
            <person name="Stajich J.E."/>
            <person name="Barry K."/>
            <person name="Grigoriev I.V."/>
            <person name="Crous P."/>
            <person name="Smith M.E."/>
        </authorList>
    </citation>
    <scope>NUCLEOTIDE SEQUENCE</scope>
    <source>
        <strain evidence="1">Benny 63K</strain>
    </source>
</reference>
<accession>A0ACC1II56</accession>